<evidence type="ECO:0000256" key="1">
    <source>
        <dbReference type="PROSITE-ProRule" id="PRU00191"/>
    </source>
</evidence>
<dbReference type="EMBL" id="GITU01007439">
    <property type="protein sequence ID" value="MBC1176142.1"/>
    <property type="molecule type" value="Transcribed_RNA"/>
</dbReference>
<sequence>MLQQILQDMRVDQELLEGLTETEKQTLFCIMREEQVRRWRVWDQEESSKRRQSTDSRTKSVDFLMGEDGEPWVWVMGEHPDDKSIEEILAEEAQQRARELAEIEAKELRKSVEVKLSDIIELDQITSSKLEDDEMPKIEDMEIYCSVDELRERINNSQNAPAVPPNKPTGYKAITNFNINSNAGDKKRDVLQEISLNSKATQKVAARVQLWEQRLIGERTCEILKGMQKKQQDAAREAEEAAKQEEELWKEQERKAKQAEIKRREIARKAREVHRMSLSCDQVEDVEGQNNEDAAPETKLNNMESRPSSHDAVMKWYSEDEVPKGAGVDGHSRPLNWFHGFLSRSEAEHLLIPHAPGTFLVRVSEKIWGYAISYRDNDRCKHYLVDASNGRYQFLGANQLVHESLNDLIRFHQMIPITVIGQERLRFPCPRDAEDST</sequence>
<dbReference type="OrthoDB" id="10003345at2759"/>
<dbReference type="PROSITE" id="PS50001">
    <property type="entry name" value="SH2"/>
    <property type="match status" value="1"/>
</dbReference>
<dbReference type="VEuPathDB" id="VectorBase:LLONM1_005965"/>
<dbReference type="GO" id="GO:0016301">
    <property type="term" value="F:kinase activity"/>
    <property type="evidence" value="ECO:0007669"/>
    <property type="project" value="UniProtKB-KW"/>
</dbReference>
<feature type="region of interest" description="Disordered" evidence="3">
    <location>
        <begin position="280"/>
        <end position="307"/>
    </location>
</feature>
<keyword evidence="1" id="KW-0727">SH2 domain</keyword>
<reference evidence="5" key="1">
    <citation type="journal article" date="2020" name="BMC">
        <title>Leishmania infection induces a limited differential gene expression in the sand fly midgut.</title>
        <authorList>
            <person name="Coutinho-Abreu I.V."/>
            <person name="Serafim T.D."/>
            <person name="Meneses C."/>
            <person name="Kamhawi S."/>
            <person name="Oliveira F."/>
            <person name="Valenzuela J.G."/>
        </authorList>
    </citation>
    <scope>NUCLEOTIDE SEQUENCE</scope>
    <source>
        <strain evidence="5">Jacobina</strain>
        <tissue evidence="5">Midgut</tissue>
    </source>
</reference>
<keyword evidence="5" id="KW-0808">Transferase</keyword>
<keyword evidence="2" id="KW-0175">Coiled coil</keyword>
<proteinExistence type="predicted"/>
<dbReference type="InterPro" id="IPR000980">
    <property type="entry name" value="SH2"/>
</dbReference>
<dbReference type="SMART" id="SM00252">
    <property type="entry name" value="SH2"/>
    <property type="match status" value="1"/>
</dbReference>
<evidence type="ECO:0000313" key="5">
    <source>
        <dbReference type="EMBL" id="MBC1176142.1"/>
    </source>
</evidence>
<dbReference type="GeneID" id="129794859"/>
<dbReference type="InterPro" id="IPR036860">
    <property type="entry name" value="SH2_dom_sf"/>
</dbReference>
<dbReference type="KEGG" id="lll:129794859"/>
<dbReference type="RefSeq" id="XP_055691733.1">
    <property type="nucleotide sequence ID" value="XM_055835758.1"/>
</dbReference>
<dbReference type="SUPFAM" id="SSF55550">
    <property type="entry name" value="SH2 domain"/>
    <property type="match status" value="1"/>
</dbReference>
<evidence type="ECO:0000256" key="2">
    <source>
        <dbReference type="SAM" id="Coils"/>
    </source>
</evidence>
<accession>A0A7G3AQ22</accession>
<evidence type="ECO:0000259" key="4">
    <source>
        <dbReference type="PROSITE" id="PS50001"/>
    </source>
</evidence>
<feature type="domain" description="SH2" evidence="4">
    <location>
        <begin position="337"/>
        <end position="429"/>
    </location>
</feature>
<dbReference type="AlphaFoldDB" id="A0A7G3AQ22"/>
<dbReference type="Gene3D" id="3.30.505.10">
    <property type="entry name" value="SH2 domain"/>
    <property type="match status" value="1"/>
</dbReference>
<keyword evidence="5" id="KW-0418">Kinase</keyword>
<dbReference type="PANTHER" id="PTHR14388:SF17">
    <property type="entry name" value="SH2 DOMAIN-CONTAINING PROTEIN"/>
    <property type="match status" value="1"/>
</dbReference>
<dbReference type="PANTHER" id="PTHR14388">
    <property type="entry name" value="T CELL-SPECIFIC ADAPTER PROTEIN TSAD"/>
    <property type="match status" value="1"/>
</dbReference>
<organism evidence="5">
    <name type="scientific">Lutzomyia longipalpis</name>
    <name type="common">Sand fly</name>
    <dbReference type="NCBI Taxonomy" id="7200"/>
    <lineage>
        <taxon>Eukaryota</taxon>
        <taxon>Metazoa</taxon>
        <taxon>Ecdysozoa</taxon>
        <taxon>Arthropoda</taxon>
        <taxon>Hexapoda</taxon>
        <taxon>Insecta</taxon>
        <taxon>Pterygota</taxon>
        <taxon>Neoptera</taxon>
        <taxon>Endopterygota</taxon>
        <taxon>Diptera</taxon>
        <taxon>Nematocera</taxon>
        <taxon>Psychodoidea</taxon>
        <taxon>Psychodidae</taxon>
        <taxon>Lutzomyia</taxon>
        <taxon>Lutzomyia</taxon>
    </lineage>
</organism>
<protein>
    <submittedName>
        <fullName evidence="5">Protein tyrosine kinase</fullName>
    </submittedName>
</protein>
<feature type="coiled-coil region" evidence="2">
    <location>
        <begin position="224"/>
        <end position="269"/>
    </location>
</feature>
<name>A0A7G3AQ22_LUTLO</name>
<evidence type="ECO:0000256" key="3">
    <source>
        <dbReference type="SAM" id="MobiDB-lite"/>
    </source>
</evidence>
<dbReference type="GO" id="GO:0005737">
    <property type="term" value="C:cytoplasm"/>
    <property type="evidence" value="ECO:0007669"/>
    <property type="project" value="TreeGrafter"/>
</dbReference>
<dbReference type="Pfam" id="PF00017">
    <property type="entry name" value="SH2"/>
    <property type="match status" value="1"/>
</dbReference>
<dbReference type="PRINTS" id="PR00401">
    <property type="entry name" value="SH2DOMAIN"/>
</dbReference>